<name>A0A423T866_PENVA</name>
<proteinExistence type="predicted"/>
<evidence type="ECO:0000313" key="4">
    <source>
        <dbReference type="Proteomes" id="UP000283509"/>
    </source>
</evidence>
<feature type="domain" description="Vps72/YL1 N-terminal" evidence="2">
    <location>
        <begin position="5"/>
        <end position="80"/>
    </location>
</feature>
<evidence type="ECO:0000259" key="2">
    <source>
        <dbReference type="Pfam" id="PF05764"/>
    </source>
</evidence>
<dbReference type="EMBL" id="QCYY01002125">
    <property type="protein sequence ID" value="ROT72639.1"/>
    <property type="molecule type" value="Genomic_DNA"/>
</dbReference>
<reference evidence="3 4" key="1">
    <citation type="submission" date="2018-04" db="EMBL/GenBank/DDBJ databases">
        <authorList>
            <person name="Zhang X."/>
            <person name="Yuan J."/>
            <person name="Li F."/>
            <person name="Xiang J."/>
        </authorList>
    </citation>
    <scope>NUCLEOTIDE SEQUENCE [LARGE SCALE GENOMIC DNA]</scope>
    <source>
        <tissue evidence="3">Muscle</tissue>
    </source>
</reference>
<dbReference type="OrthoDB" id="78296at2759"/>
<sequence>MAASRERRNNAGAKMSQLLDEEEEDDFYKTTYGGFSEEADDVDYQSEVEQDDEVDSDFSIDENDEPVSDQEEDNKEGKKKRGRLITKAYKLSSPFFQTPDVPGYIPDANSSRPGFDAGHVELTTSSFMEAESITWSRTSSAPLLLCMRECFFPGPFTER</sequence>
<accession>A0A423T866</accession>
<dbReference type="STRING" id="6689.A0A423T866"/>
<evidence type="ECO:0000256" key="1">
    <source>
        <dbReference type="SAM" id="MobiDB-lite"/>
    </source>
</evidence>
<dbReference type="PANTHER" id="PTHR13275:SF4">
    <property type="entry name" value="VACUOLAR PROTEIN SORTING-ASSOCIATED PROTEIN 72 HOMOLOG"/>
    <property type="match status" value="1"/>
</dbReference>
<feature type="compositionally biased region" description="Acidic residues" evidence="1">
    <location>
        <begin position="37"/>
        <end position="74"/>
    </location>
</feature>
<dbReference type="Pfam" id="PF05764">
    <property type="entry name" value="YL1"/>
    <property type="match status" value="1"/>
</dbReference>
<dbReference type="InterPro" id="IPR046757">
    <property type="entry name" value="YL1_N"/>
</dbReference>
<dbReference type="GO" id="GO:0005634">
    <property type="term" value="C:nucleus"/>
    <property type="evidence" value="ECO:0007669"/>
    <property type="project" value="TreeGrafter"/>
</dbReference>
<dbReference type="PANTHER" id="PTHR13275">
    <property type="entry name" value="YL-1 PROTEIN TRANSCRIPTION FACTOR-LIKE 1"/>
    <property type="match status" value="1"/>
</dbReference>
<feature type="region of interest" description="Disordered" evidence="1">
    <location>
        <begin position="1"/>
        <end position="81"/>
    </location>
</feature>
<comment type="caution">
    <text evidence="3">The sequence shown here is derived from an EMBL/GenBank/DDBJ whole genome shotgun (WGS) entry which is preliminary data.</text>
</comment>
<dbReference type="Proteomes" id="UP000283509">
    <property type="component" value="Unassembled WGS sequence"/>
</dbReference>
<reference evidence="3 4" key="2">
    <citation type="submission" date="2019-01" db="EMBL/GenBank/DDBJ databases">
        <title>The decoding of complex shrimp genome reveals the adaptation for benthos swimmer, frequently molting mechanism and breeding impact on genome.</title>
        <authorList>
            <person name="Sun Y."/>
            <person name="Gao Y."/>
            <person name="Yu Y."/>
        </authorList>
    </citation>
    <scope>NUCLEOTIDE SEQUENCE [LARGE SCALE GENOMIC DNA]</scope>
    <source>
        <tissue evidence="3">Muscle</tissue>
    </source>
</reference>
<organism evidence="3 4">
    <name type="scientific">Penaeus vannamei</name>
    <name type="common">Whiteleg shrimp</name>
    <name type="synonym">Litopenaeus vannamei</name>
    <dbReference type="NCBI Taxonomy" id="6689"/>
    <lineage>
        <taxon>Eukaryota</taxon>
        <taxon>Metazoa</taxon>
        <taxon>Ecdysozoa</taxon>
        <taxon>Arthropoda</taxon>
        <taxon>Crustacea</taxon>
        <taxon>Multicrustacea</taxon>
        <taxon>Malacostraca</taxon>
        <taxon>Eumalacostraca</taxon>
        <taxon>Eucarida</taxon>
        <taxon>Decapoda</taxon>
        <taxon>Dendrobranchiata</taxon>
        <taxon>Penaeoidea</taxon>
        <taxon>Penaeidae</taxon>
        <taxon>Penaeus</taxon>
    </lineage>
</organism>
<gene>
    <name evidence="3" type="ORF">C7M84_008945</name>
</gene>
<protein>
    <submittedName>
        <fullName evidence="3">Putative vacuolar protein sorting-associated protein 72-like</fullName>
    </submittedName>
</protein>
<keyword evidence="4" id="KW-1185">Reference proteome</keyword>
<dbReference type="AlphaFoldDB" id="A0A423T866"/>
<evidence type="ECO:0000313" key="3">
    <source>
        <dbReference type="EMBL" id="ROT72639.1"/>
    </source>
</evidence>